<reference evidence="1" key="1">
    <citation type="journal article" date="2021" name="Mol. Plant Microbe Interact.">
        <title>Complete Genome Sequence of the Plant-Pathogenic Fungus Colletotrichum lupini.</title>
        <authorList>
            <person name="Baroncelli R."/>
            <person name="Pensec F."/>
            <person name="Da Lio D."/>
            <person name="Boufleur T."/>
            <person name="Vicente I."/>
            <person name="Sarrocco S."/>
            <person name="Picot A."/>
            <person name="Baraldi E."/>
            <person name="Sukno S."/>
            <person name="Thon M."/>
            <person name="Le Floch G."/>
        </authorList>
    </citation>
    <scope>NUCLEOTIDE SEQUENCE</scope>
    <source>
        <strain evidence="1">IMI 504893</strain>
    </source>
</reference>
<evidence type="ECO:0000313" key="2">
    <source>
        <dbReference type="Proteomes" id="UP000830671"/>
    </source>
</evidence>
<dbReference type="AlphaFoldDB" id="A0A9Q8W9Q0"/>
<evidence type="ECO:0000313" key="1">
    <source>
        <dbReference type="EMBL" id="UQC74555.1"/>
    </source>
</evidence>
<dbReference type="EMBL" id="CP019471">
    <property type="protein sequence ID" value="UQC74555.1"/>
    <property type="molecule type" value="Genomic_DNA"/>
</dbReference>
<gene>
    <name evidence="1" type="ORF">CLUP02_01206</name>
</gene>
<organism evidence="1 2">
    <name type="scientific">Colletotrichum lupini</name>
    <dbReference type="NCBI Taxonomy" id="145971"/>
    <lineage>
        <taxon>Eukaryota</taxon>
        <taxon>Fungi</taxon>
        <taxon>Dikarya</taxon>
        <taxon>Ascomycota</taxon>
        <taxon>Pezizomycotina</taxon>
        <taxon>Sordariomycetes</taxon>
        <taxon>Hypocreomycetidae</taxon>
        <taxon>Glomerellales</taxon>
        <taxon>Glomerellaceae</taxon>
        <taxon>Colletotrichum</taxon>
        <taxon>Colletotrichum acutatum species complex</taxon>
    </lineage>
</organism>
<sequence length="175" mass="19639">MSTISSVVNPYSFIKMPFAEIFSCSIHRDSSQPYGLRDLLRRDMRRHSGQTTASEKQYIMNLQAAKKSLLIEAGAIDSPLSAIPQHPETSAFFRRMLSHSPLNECHPTLQASATHSPFMAGTISHIIEASAIQLPLEYRPNLRRVPSVNPRGECRPIVEANLFLFNQPHLSQLLD</sequence>
<dbReference type="RefSeq" id="XP_049136205.1">
    <property type="nucleotide sequence ID" value="XM_049280248.1"/>
</dbReference>
<protein>
    <submittedName>
        <fullName evidence="1">Uncharacterized protein</fullName>
    </submittedName>
</protein>
<keyword evidence="2" id="KW-1185">Reference proteome</keyword>
<dbReference type="GeneID" id="73335258"/>
<dbReference type="KEGG" id="clup:CLUP02_01206"/>
<proteinExistence type="predicted"/>
<accession>A0A9Q8W9Q0</accession>
<name>A0A9Q8W9Q0_9PEZI</name>
<dbReference type="Proteomes" id="UP000830671">
    <property type="component" value="Chromosome 1"/>
</dbReference>